<dbReference type="SUPFAM" id="SSF47576">
    <property type="entry name" value="Calponin-homology domain, CH-domain"/>
    <property type="match status" value="1"/>
</dbReference>
<sequence>MGVSPERSLSENGRYDSSNGAHADVNIQSVIEWLNRLLPHLNLSSDASEEKLRAYLIDGTVLCDILDKLCPGLVEMGGNSEPGPENIRKFLAAMDEMALPRFVLADIQEGYMEPVLQCLGTLKTHFEFTGGKESIHEHLRRRWNLPKVEVSEGITSSLVYTATCDENPAIYGDERRQNSFENKYGSILDDSFSSESAALAHDAGHKLSEMSQQKQGSYADLSDSNILELMNSNGFDNASTQTLFSLVSRILEENIERKNGHVHHMAHIVKKAVQVIEHRVSTQAVNLKDLNNLHEVHLGKCHSRIKVLETLAAGTTEEIQVLLSQLQQIKV</sequence>
<gene>
    <name evidence="2" type="ORF">OIU74_014548</name>
</gene>
<accession>A0A9Q0SZV8</accession>
<protein>
    <submittedName>
        <fullName evidence="2">KINESIN-LIKE PROTEIN KLP-3</fullName>
    </submittedName>
</protein>
<evidence type="ECO:0000259" key="1">
    <source>
        <dbReference type="PROSITE" id="PS50021"/>
    </source>
</evidence>
<dbReference type="AlphaFoldDB" id="A0A9Q0SZV8"/>
<dbReference type="PROSITE" id="PS50021">
    <property type="entry name" value="CH"/>
    <property type="match status" value="1"/>
</dbReference>
<reference evidence="2" key="1">
    <citation type="submission" date="2022-11" db="EMBL/GenBank/DDBJ databases">
        <authorList>
            <person name="Hyden B.L."/>
            <person name="Feng K."/>
            <person name="Yates T."/>
            <person name="Jawdy S."/>
            <person name="Smart L.B."/>
            <person name="Muchero W."/>
        </authorList>
    </citation>
    <scope>NUCLEOTIDE SEQUENCE</scope>
    <source>
        <tissue evidence="2">Shoot tip</tissue>
    </source>
</reference>
<proteinExistence type="predicted"/>
<dbReference type="Gene3D" id="1.10.418.10">
    <property type="entry name" value="Calponin-like domain"/>
    <property type="match status" value="1"/>
</dbReference>
<dbReference type="InterPro" id="IPR001715">
    <property type="entry name" value="CH_dom"/>
</dbReference>
<organism evidence="2 3">
    <name type="scientific">Salix koriyanagi</name>
    <dbReference type="NCBI Taxonomy" id="2511006"/>
    <lineage>
        <taxon>Eukaryota</taxon>
        <taxon>Viridiplantae</taxon>
        <taxon>Streptophyta</taxon>
        <taxon>Embryophyta</taxon>
        <taxon>Tracheophyta</taxon>
        <taxon>Spermatophyta</taxon>
        <taxon>Magnoliopsida</taxon>
        <taxon>eudicotyledons</taxon>
        <taxon>Gunneridae</taxon>
        <taxon>Pentapetalae</taxon>
        <taxon>rosids</taxon>
        <taxon>fabids</taxon>
        <taxon>Malpighiales</taxon>
        <taxon>Salicaceae</taxon>
        <taxon>Saliceae</taxon>
        <taxon>Salix</taxon>
    </lineage>
</organism>
<dbReference type="EMBL" id="JAPFFM010000017">
    <property type="protein sequence ID" value="KAJ6695445.1"/>
    <property type="molecule type" value="Genomic_DNA"/>
</dbReference>
<feature type="domain" description="Calponin-homology (CH)" evidence="1">
    <location>
        <begin position="24"/>
        <end position="127"/>
    </location>
</feature>
<dbReference type="InterPro" id="IPR036872">
    <property type="entry name" value="CH_dom_sf"/>
</dbReference>
<dbReference type="Proteomes" id="UP001151752">
    <property type="component" value="Chromosome 3"/>
</dbReference>
<name>A0A9Q0SZV8_9ROSI</name>
<dbReference type="Pfam" id="PF00307">
    <property type="entry name" value="CH"/>
    <property type="match status" value="1"/>
</dbReference>
<keyword evidence="3" id="KW-1185">Reference proteome</keyword>
<reference evidence="2" key="2">
    <citation type="journal article" date="2023" name="Int. J. Mol. Sci.">
        <title>De Novo Assembly and Annotation of 11 Diverse Shrub Willow (Salix) Genomes Reveals Novel Gene Organization in Sex-Linked Regions.</title>
        <authorList>
            <person name="Hyden B."/>
            <person name="Feng K."/>
            <person name="Yates T.B."/>
            <person name="Jawdy S."/>
            <person name="Cereghino C."/>
            <person name="Smart L.B."/>
            <person name="Muchero W."/>
        </authorList>
    </citation>
    <scope>NUCLEOTIDE SEQUENCE</scope>
    <source>
        <tissue evidence="2">Shoot tip</tissue>
    </source>
</reference>
<evidence type="ECO:0000313" key="2">
    <source>
        <dbReference type="EMBL" id="KAJ6695445.1"/>
    </source>
</evidence>
<evidence type="ECO:0000313" key="3">
    <source>
        <dbReference type="Proteomes" id="UP001151752"/>
    </source>
</evidence>
<comment type="caution">
    <text evidence="2">The sequence shown here is derived from an EMBL/GenBank/DDBJ whole genome shotgun (WGS) entry which is preliminary data.</text>
</comment>